<feature type="compositionally biased region" description="Low complexity" evidence="1">
    <location>
        <begin position="81"/>
        <end position="110"/>
    </location>
</feature>
<dbReference type="RefSeq" id="WP_281891616.1">
    <property type="nucleotide sequence ID" value="NZ_BSDI01000001.1"/>
</dbReference>
<dbReference type="Proteomes" id="UP001144280">
    <property type="component" value="Unassembled WGS sequence"/>
</dbReference>
<keyword evidence="2" id="KW-0812">Transmembrane</keyword>
<organism evidence="3 4">
    <name type="scientific">Phytohabitans aurantiacus</name>
    <dbReference type="NCBI Taxonomy" id="3016789"/>
    <lineage>
        <taxon>Bacteria</taxon>
        <taxon>Bacillati</taxon>
        <taxon>Actinomycetota</taxon>
        <taxon>Actinomycetes</taxon>
        <taxon>Micromonosporales</taxon>
        <taxon>Micromonosporaceae</taxon>
    </lineage>
</organism>
<evidence type="ECO:0000313" key="4">
    <source>
        <dbReference type="Proteomes" id="UP001144280"/>
    </source>
</evidence>
<reference evidence="3" key="1">
    <citation type="submission" date="2022-12" db="EMBL/GenBank/DDBJ databases">
        <title>New Phytohabitans aurantiacus sp. RD004123 nov., an actinomycete isolated from soil.</title>
        <authorList>
            <person name="Triningsih D.W."/>
            <person name="Harunari E."/>
            <person name="Igarashi Y."/>
        </authorList>
    </citation>
    <scope>NUCLEOTIDE SEQUENCE</scope>
    <source>
        <strain evidence="3">RD004123</strain>
    </source>
</reference>
<keyword evidence="4" id="KW-1185">Reference proteome</keyword>
<comment type="caution">
    <text evidence="3">The sequence shown here is derived from an EMBL/GenBank/DDBJ whole genome shotgun (WGS) entry which is preliminary data.</text>
</comment>
<evidence type="ECO:0000313" key="3">
    <source>
        <dbReference type="EMBL" id="GLH94792.1"/>
    </source>
</evidence>
<keyword evidence="2" id="KW-1133">Transmembrane helix</keyword>
<gene>
    <name evidence="3" type="ORF">Pa4123_00640</name>
</gene>
<name>A0ABQ5QLM1_9ACTN</name>
<accession>A0ABQ5QLM1</accession>
<sequence length="131" mass="13689">MHVRRRRTDPVFVDRTGRRRRVFLIAGLASGAALALATLVLIAGFTGTGPGRLPLLPESAGEQLRAPVATVKPPEAPRTIPSPSESAAAPRPTRTGTPAPATTTQVAPSPSKTNHRNVPTHTPGGKPTKRA</sequence>
<proteinExistence type="predicted"/>
<evidence type="ECO:0000256" key="2">
    <source>
        <dbReference type="SAM" id="Phobius"/>
    </source>
</evidence>
<feature type="region of interest" description="Disordered" evidence="1">
    <location>
        <begin position="48"/>
        <end position="131"/>
    </location>
</feature>
<evidence type="ECO:0000256" key="1">
    <source>
        <dbReference type="SAM" id="MobiDB-lite"/>
    </source>
</evidence>
<keyword evidence="2" id="KW-0472">Membrane</keyword>
<feature type="transmembrane region" description="Helical" evidence="2">
    <location>
        <begin position="21"/>
        <end position="45"/>
    </location>
</feature>
<protein>
    <submittedName>
        <fullName evidence="3">Uncharacterized protein</fullName>
    </submittedName>
</protein>
<dbReference type="EMBL" id="BSDI01000001">
    <property type="protein sequence ID" value="GLH94792.1"/>
    <property type="molecule type" value="Genomic_DNA"/>
</dbReference>